<dbReference type="PROSITE" id="PS50067">
    <property type="entry name" value="KINESIN_MOTOR_2"/>
    <property type="match status" value="1"/>
</dbReference>
<keyword evidence="6" id="KW-0505">Motor protein</keyword>
<dbReference type="GO" id="GO:0008854">
    <property type="term" value="F:exodeoxyribonuclease V activity"/>
    <property type="evidence" value="ECO:0007669"/>
    <property type="project" value="UniProtKB-EC"/>
</dbReference>
<evidence type="ECO:0000256" key="6">
    <source>
        <dbReference type="PROSITE-ProRule" id="PRU00283"/>
    </source>
</evidence>
<evidence type="ECO:0000256" key="2">
    <source>
        <dbReference type="ARBA" id="ARBA00022490"/>
    </source>
</evidence>
<dbReference type="EMBL" id="GL983457">
    <property type="protein sequence ID" value="EGR33399.1"/>
    <property type="molecule type" value="Genomic_DNA"/>
</dbReference>
<evidence type="ECO:0000313" key="9">
    <source>
        <dbReference type="EMBL" id="EGR33399.1"/>
    </source>
</evidence>
<dbReference type="InterPro" id="IPR001752">
    <property type="entry name" value="Kinesin_motor_dom"/>
</dbReference>
<dbReference type="Proteomes" id="UP000008983">
    <property type="component" value="Unassembled WGS sequence"/>
</dbReference>
<reference evidence="9 10" key="1">
    <citation type="submission" date="2011-07" db="EMBL/GenBank/DDBJ databases">
        <authorList>
            <person name="Coyne R."/>
            <person name="Brami D."/>
            <person name="Johnson J."/>
            <person name="Hostetler J."/>
            <person name="Hannick L."/>
            <person name="Clark T."/>
            <person name="Cassidy-Hanley D."/>
            <person name="Inman J."/>
        </authorList>
    </citation>
    <scope>NUCLEOTIDE SEQUENCE [LARGE SCALE GENOMIC DNA]</scope>
    <source>
        <strain evidence="9 10">G5</strain>
    </source>
</reference>
<dbReference type="EC" id="3.1.11.5" evidence="9"/>
<dbReference type="SUPFAM" id="SSF52540">
    <property type="entry name" value="P-loop containing nucleoside triphosphate hydrolases"/>
    <property type="match status" value="1"/>
</dbReference>
<keyword evidence="10" id="KW-1185">Reference proteome</keyword>
<evidence type="ECO:0000256" key="4">
    <source>
        <dbReference type="ARBA" id="ARBA00022840"/>
    </source>
</evidence>
<keyword evidence="2" id="KW-0963">Cytoplasm</keyword>
<dbReference type="GO" id="GO:0008017">
    <property type="term" value="F:microtubule binding"/>
    <property type="evidence" value="ECO:0007669"/>
    <property type="project" value="InterPro"/>
</dbReference>
<dbReference type="InParanoid" id="G0QN01"/>
<dbReference type="eggNOG" id="KOG4280">
    <property type="taxonomic scope" value="Eukaryota"/>
</dbReference>
<evidence type="ECO:0000256" key="7">
    <source>
        <dbReference type="SAM" id="Coils"/>
    </source>
</evidence>
<feature type="binding site" evidence="6">
    <location>
        <begin position="90"/>
        <end position="97"/>
    </location>
    <ligand>
        <name>ATP</name>
        <dbReference type="ChEBI" id="CHEBI:30616"/>
    </ligand>
</feature>
<keyword evidence="4 6" id="KW-0067">ATP-binding</keyword>
<accession>G0QN01</accession>
<name>G0QN01_ICHMU</name>
<dbReference type="Gene3D" id="3.40.850.10">
    <property type="entry name" value="Kinesin motor domain"/>
    <property type="match status" value="1"/>
</dbReference>
<comment type="similarity">
    <text evidence="6">Belongs to the TRAFAC class myosin-kinesin ATPase superfamily. Kinesin family.</text>
</comment>
<dbReference type="GO" id="GO:0007018">
    <property type="term" value="P:microtubule-based movement"/>
    <property type="evidence" value="ECO:0007669"/>
    <property type="project" value="InterPro"/>
</dbReference>
<dbReference type="InterPro" id="IPR027417">
    <property type="entry name" value="P-loop_NTPase"/>
</dbReference>
<evidence type="ECO:0000256" key="3">
    <source>
        <dbReference type="ARBA" id="ARBA00022741"/>
    </source>
</evidence>
<dbReference type="OrthoDB" id="448977at2759"/>
<dbReference type="InterPro" id="IPR027640">
    <property type="entry name" value="Kinesin-like_fam"/>
</dbReference>
<sequence>MNNFKQYLRVKPINQDQEIIQLQENKLIIKDPSQKIIQLNSHKASFKEQTFQFQKIFNQNTLQEEIFQQIGQQTIDSALKGNNQLIITYGQSGSGKSFTLFGEDKHYTPQNDQSILEKNKGDQRGIITRCCEYLFKKAEDMQKSKQVIISISLSEIYFDKIRDLIKPYLSSEEHNLILYENTNGQILVKDLTSLFLENLEQLYLILKNAFQIREVYENKGVFINSRSNTIFNLNIIIKDKENENVLISNSLVQFVELPGSERIAESMNEGQKYQESVLINQSLQAIGKVFFIQKLKIKKLIQCLQAIALKNPNINYKETKITRMLQNTMNQKSFIYLIGCINPHESNFEECLNTLQFLERTTFEASKNKNFQKEQKGNLQDIDQNNLTHEDIIQQLNKEILMQKVFVDEIQKEHKKKLHNIQSLLGIDADLDRLFMKSSSKDLQAIMQKKEALIKLDSVQKSNAELEKKQKNQKNIFNRQKRMKKKKKKLILAKLLSYENKSQLQKIGYYSSGVKQFPIPAQDKPQFPSRLKFKKLFFQKILFYFIYKNSLYKMIDQRHINNSQYINNNSQQINNQSQFINNNNYNIMDNIKNSQIQIKKIYNKEKIVNQQQLSFQYIFFKKKYIHIKQKQQR</sequence>
<dbReference type="GO" id="GO:0003777">
    <property type="term" value="F:microtubule motor activity"/>
    <property type="evidence" value="ECO:0007669"/>
    <property type="project" value="InterPro"/>
</dbReference>
<keyword evidence="9" id="KW-0378">Hydrolase</keyword>
<feature type="coiled-coil region" evidence="7">
    <location>
        <begin position="449"/>
        <end position="476"/>
    </location>
</feature>
<dbReference type="PANTHER" id="PTHR47969:SF15">
    <property type="entry name" value="CHROMOSOME-ASSOCIATED KINESIN KIF4A-RELATED"/>
    <property type="match status" value="1"/>
</dbReference>
<dbReference type="Pfam" id="PF00225">
    <property type="entry name" value="Kinesin"/>
    <property type="match status" value="1"/>
</dbReference>
<gene>
    <name evidence="9" type="ORF">IMG5_054270</name>
</gene>
<evidence type="ECO:0000256" key="1">
    <source>
        <dbReference type="ARBA" id="ARBA00004496"/>
    </source>
</evidence>
<dbReference type="SMART" id="SM00129">
    <property type="entry name" value="KISc"/>
    <property type="match status" value="1"/>
</dbReference>
<dbReference type="GO" id="GO:0005737">
    <property type="term" value="C:cytoplasm"/>
    <property type="evidence" value="ECO:0007669"/>
    <property type="project" value="UniProtKB-SubCell"/>
</dbReference>
<dbReference type="PRINTS" id="PR00380">
    <property type="entry name" value="KINESINHEAVY"/>
</dbReference>
<dbReference type="STRING" id="857967.G0QN01"/>
<organism evidence="9 10">
    <name type="scientific">Ichthyophthirius multifiliis</name>
    <name type="common">White spot disease agent</name>
    <name type="synonym">Ich</name>
    <dbReference type="NCBI Taxonomy" id="5932"/>
    <lineage>
        <taxon>Eukaryota</taxon>
        <taxon>Sar</taxon>
        <taxon>Alveolata</taxon>
        <taxon>Ciliophora</taxon>
        <taxon>Intramacronucleata</taxon>
        <taxon>Oligohymenophorea</taxon>
        <taxon>Hymenostomatida</taxon>
        <taxon>Ophryoglenina</taxon>
        <taxon>Ichthyophthirius</taxon>
    </lineage>
</organism>
<dbReference type="GeneID" id="14909579"/>
<dbReference type="GO" id="GO:0005524">
    <property type="term" value="F:ATP binding"/>
    <property type="evidence" value="ECO:0007669"/>
    <property type="project" value="UniProtKB-UniRule"/>
</dbReference>
<dbReference type="AlphaFoldDB" id="G0QN01"/>
<protein>
    <submittedName>
        <fullName evidence="9">Kinesin motor domain protein</fullName>
        <ecNumber evidence="9">3.1.11.5</ecNumber>
    </submittedName>
</protein>
<evidence type="ECO:0000313" key="10">
    <source>
        <dbReference type="Proteomes" id="UP000008983"/>
    </source>
</evidence>
<keyword evidence="5 7" id="KW-0175">Coiled coil</keyword>
<feature type="domain" description="Kinesin motor" evidence="8">
    <location>
        <begin position="3"/>
        <end position="364"/>
    </location>
</feature>
<comment type="subcellular location">
    <subcellularLocation>
        <location evidence="1">Cytoplasm</location>
    </subcellularLocation>
</comment>
<dbReference type="PANTHER" id="PTHR47969">
    <property type="entry name" value="CHROMOSOME-ASSOCIATED KINESIN KIF4A-RELATED"/>
    <property type="match status" value="1"/>
</dbReference>
<keyword evidence="3 6" id="KW-0547">Nucleotide-binding</keyword>
<dbReference type="InterPro" id="IPR036961">
    <property type="entry name" value="Kinesin_motor_dom_sf"/>
</dbReference>
<dbReference type="GO" id="GO:0051231">
    <property type="term" value="P:spindle elongation"/>
    <property type="evidence" value="ECO:0007669"/>
    <property type="project" value="TreeGrafter"/>
</dbReference>
<dbReference type="RefSeq" id="XP_004037385.1">
    <property type="nucleotide sequence ID" value="XM_004037337.1"/>
</dbReference>
<evidence type="ECO:0000256" key="5">
    <source>
        <dbReference type="ARBA" id="ARBA00023054"/>
    </source>
</evidence>
<dbReference type="GO" id="GO:0007052">
    <property type="term" value="P:mitotic spindle organization"/>
    <property type="evidence" value="ECO:0007669"/>
    <property type="project" value="TreeGrafter"/>
</dbReference>
<proteinExistence type="inferred from homology"/>
<dbReference type="GO" id="GO:0005875">
    <property type="term" value="C:microtubule associated complex"/>
    <property type="evidence" value="ECO:0007669"/>
    <property type="project" value="TreeGrafter"/>
</dbReference>
<evidence type="ECO:0000259" key="8">
    <source>
        <dbReference type="PROSITE" id="PS50067"/>
    </source>
</evidence>